<feature type="chain" id="PRO_5030940456" description="Apple domain-containing protein" evidence="1">
    <location>
        <begin position="21"/>
        <end position="629"/>
    </location>
</feature>
<protein>
    <recommendedName>
        <fullName evidence="3">Apple domain-containing protein</fullName>
    </recommendedName>
</protein>
<gene>
    <name evidence="2" type="ORF">PCAR00345_LOCUS20705</name>
</gene>
<dbReference type="AlphaFoldDB" id="A0A7S4BKC1"/>
<dbReference type="EMBL" id="HBIZ01032513">
    <property type="protein sequence ID" value="CAE0768093.1"/>
    <property type="molecule type" value="Transcribed_RNA"/>
</dbReference>
<name>A0A7S4BKC1_CHRCT</name>
<sequence length="629" mass="68566">MMSAASLLQVVLLTQLQNKAFTPPAGSSSSNGACGGQDAVVLSEVWQIGLGDCQQLCEKEGQCTAFAHEIFMASRSGLVQRCRSYGGLVSHILPQAYPAVCWVKQVARIVHPLHSRNSGASTAPCKPTADRVCGGLFCFFDPRCSSPAMDPLSGRFCNAAQLHQNCRYCDISGGGDVPCPLGQALQASTHAAVERPNVPSQAAKPQIDVPCTETPKQVCGGLYCYLDPRCSGPGTTLEKAGCNAAGLHPNCRMCDIAGGGPVACPIPTDPVQAPEVLKPMSPEEVLNQKFATSGLLFHGLSLRYDFDMYKDRFLAARSLEEVPFHTDCGEHCTAFTYLHADNALVTFAFNALVMQGGILYEANPSVWDDVQCLSVTDKTTLSRACCACGDSAQCPFGPNYEHRKDSGYCGLPCAAGDKKCRQLAVGCGVSVFDATNFMGYNTWGPQTCSQEQIASGQCDLCTQPMWCDDPSSSFGWEGVIRTPRDWIDEFLGRDGDKRAWGIRQCMWKPSQRDRFVATVAELHMAYQRGRIKARQHNLWNEVSVYVEAAFGPQQEKFATSIAGFVLFRNLGANRDDLVRYHAMKQHLKSFGLEVPIFEITVEGEDRIDLWKPGVPVNLLDRQYSLKAIA</sequence>
<evidence type="ECO:0000256" key="1">
    <source>
        <dbReference type="SAM" id="SignalP"/>
    </source>
</evidence>
<organism evidence="2">
    <name type="scientific">Chrysotila carterae</name>
    <name type="common">Marine alga</name>
    <name type="synonym">Syracosphaera carterae</name>
    <dbReference type="NCBI Taxonomy" id="13221"/>
    <lineage>
        <taxon>Eukaryota</taxon>
        <taxon>Haptista</taxon>
        <taxon>Haptophyta</taxon>
        <taxon>Prymnesiophyceae</taxon>
        <taxon>Isochrysidales</taxon>
        <taxon>Isochrysidaceae</taxon>
        <taxon>Chrysotila</taxon>
    </lineage>
</organism>
<evidence type="ECO:0008006" key="3">
    <source>
        <dbReference type="Google" id="ProtNLM"/>
    </source>
</evidence>
<reference evidence="2" key="1">
    <citation type="submission" date="2021-01" db="EMBL/GenBank/DDBJ databases">
        <authorList>
            <person name="Corre E."/>
            <person name="Pelletier E."/>
            <person name="Niang G."/>
            <person name="Scheremetjew M."/>
            <person name="Finn R."/>
            <person name="Kale V."/>
            <person name="Holt S."/>
            <person name="Cochrane G."/>
            <person name="Meng A."/>
            <person name="Brown T."/>
            <person name="Cohen L."/>
        </authorList>
    </citation>
    <scope>NUCLEOTIDE SEQUENCE</scope>
    <source>
        <strain evidence="2">CCMP645</strain>
    </source>
</reference>
<accession>A0A7S4BKC1</accession>
<proteinExistence type="predicted"/>
<evidence type="ECO:0000313" key="2">
    <source>
        <dbReference type="EMBL" id="CAE0768093.1"/>
    </source>
</evidence>
<keyword evidence="1" id="KW-0732">Signal</keyword>
<feature type="signal peptide" evidence="1">
    <location>
        <begin position="1"/>
        <end position="20"/>
    </location>
</feature>